<accession>W2P8X6</accession>
<feature type="region of interest" description="Disordered" evidence="2">
    <location>
        <begin position="260"/>
        <end position="289"/>
    </location>
</feature>
<dbReference type="SMART" id="SM00343">
    <property type="entry name" value="ZnF_C2HC"/>
    <property type="match status" value="1"/>
</dbReference>
<reference evidence="5" key="1">
    <citation type="submission" date="2011-12" db="EMBL/GenBank/DDBJ databases">
        <authorList>
            <consortium name="The Broad Institute Genome Sequencing Platform"/>
            <person name="Russ C."/>
            <person name="Tyler B."/>
            <person name="Panabieres F."/>
            <person name="Shan W."/>
            <person name="Tripathy S."/>
            <person name="Grunwald N."/>
            <person name="Machado M."/>
            <person name="Young S.K."/>
            <person name="Zeng Q."/>
            <person name="Gargeya S."/>
            <person name="Fitzgerald M."/>
            <person name="Haas B."/>
            <person name="Abouelleil A."/>
            <person name="Alvarado L."/>
            <person name="Arachchi H.M."/>
            <person name="Berlin A."/>
            <person name="Chapman S.B."/>
            <person name="Gearin G."/>
            <person name="Goldberg J."/>
            <person name="Griggs A."/>
            <person name="Gujja S."/>
            <person name="Hansen M."/>
            <person name="Heiman D."/>
            <person name="Howarth C."/>
            <person name="Larimer J."/>
            <person name="Lui A."/>
            <person name="MacDonald P.J.P."/>
            <person name="McCowen C."/>
            <person name="Montmayeur A."/>
            <person name="Murphy C."/>
            <person name="Neiman D."/>
            <person name="Pearson M."/>
            <person name="Priest M."/>
            <person name="Roberts A."/>
            <person name="Saif S."/>
            <person name="Shea T."/>
            <person name="Sisk P."/>
            <person name="Stolte C."/>
            <person name="Sykes S."/>
            <person name="Wortman J."/>
            <person name="Nusbaum C."/>
            <person name="Birren B."/>
        </authorList>
    </citation>
    <scope>NUCLEOTIDE SEQUENCE [LARGE SCALE GENOMIC DNA]</scope>
    <source>
        <strain evidence="5">INRA-310</strain>
    </source>
</reference>
<evidence type="ECO:0000259" key="3">
    <source>
        <dbReference type="PROSITE" id="PS50158"/>
    </source>
</evidence>
<gene>
    <name evidence="4" type="ORF">PPTG_25055</name>
</gene>
<evidence type="ECO:0000313" key="5">
    <source>
        <dbReference type="Proteomes" id="UP000018817"/>
    </source>
</evidence>
<evidence type="ECO:0000256" key="1">
    <source>
        <dbReference type="PROSITE-ProRule" id="PRU00047"/>
    </source>
</evidence>
<sequence length="488" mass="55061">MTSVFPNESHRGSGYEPKSGNPVGRLSVRAENADSDVMLSNAVEVYSGLVREHAERKRTTRAKPELRDATARLENAELIADNMSGADRRCSDQRGGSQGLGSREVYNVTEHNNGDRQARRRAGRGISRPRSPSLSSTRSKKKKKKSVCFRCGSDKHFVRDCPQPAVLGVEKTKTVSKSAAMGLLHNRLNHAGMEEINRVAHQFKVGLKPRETHQTAGAYCCRRVHDELKGQVDDLADISLQIVQQAEQLPVDTVDTAAVPSPTVQATKKSKSDKGRLKRKRAASATDSEKEVPFVVRKPTVAPVKVLPRRKRARPSRLRDFVFNVVVRGAGAVQLPQNYRQAKASREWPEWRKAIQEELASLKKHRTWRLMPRACAGKAKVITYRWVFAIKRDEHGNIKRYKARLVIHGHKQMYGVNFHETYAPVIRFETIRASIYYGVQRGWTAMQFDVKTFLYGPLQETIYMVRPDGLEEGDDDDVCHLLKSLYGL</sequence>
<evidence type="ECO:0000256" key="2">
    <source>
        <dbReference type="SAM" id="MobiDB-lite"/>
    </source>
</evidence>
<dbReference type="GeneID" id="20193654"/>
<proteinExistence type="predicted"/>
<dbReference type="SUPFAM" id="SSF57756">
    <property type="entry name" value="Retrovirus zinc finger-like domains"/>
    <property type="match status" value="1"/>
</dbReference>
<dbReference type="OrthoDB" id="123925at2759"/>
<dbReference type="PROSITE" id="PS50158">
    <property type="entry name" value="ZF_CCHC"/>
    <property type="match status" value="1"/>
</dbReference>
<organism evidence="4 5">
    <name type="scientific">Phytophthora nicotianae (strain INRA-310)</name>
    <name type="common">Phytophthora parasitica</name>
    <dbReference type="NCBI Taxonomy" id="761204"/>
    <lineage>
        <taxon>Eukaryota</taxon>
        <taxon>Sar</taxon>
        <taxon>Stramenopiles</taxon>
        <taxon>Oomycota</taxon>
        <taxon>Peronosporomycetes</taxon>
        <taxon>Peronosporales</taxon>
        <taxon>Peronosporaceae</taxon>
        <taxon>Phytophthora</taxon>
    </lineage>
</organism>
<feature type="non-terminal residue" evidence="4">
    <location>
        <position position="488"/>
    </location>
</feature>
<dbReference type="Proteomes" id="UP000018817">
    <property type="component" value="Unassembled WGS sequence"/>
</dbReference>
<evidence type="ECO:0000313" key="4">
    <source>
        <dbReference type="EMBL" id="ETM97140.1"/>
    </source>
</evidence>
<dbReference type="Gene3D" id="4.10.60.10">
    <property type="entry name" value="Zinc finger, CCHC-type"/>
    <property type="match status" value="1"/>
</dbReference>
<protein>
    <recommendedName>
        <fullName evidence="3">CCHC-type domain-containing protein</fullName>
    </recommendedName>
</protein>
<feature type="region of interest" description="Disordered" evidence="2">
    <location>
        <begin position="1"/>
        <end position="26"/>
    </location>
</feature>
<dbReference type="STRING" id="761204.W2P8X6"/>
<dbReference type="InterPro" id="IPR001878">
    <property type="entry name" value="Znf_CCHC"/>
</dbReference>
<dbReference type="InterPro" id="IPR036875">
    <property type="entry name" value="Znf_CCHC_sf"/>
</dbReference>
<dbReference type="RefSeq" id="XP_008917563.1">
    <property type="nucleotide sequence ID" value="XM_008919315.1"/>
</dbReference>
<dbReference type="Pfam" id="PF07727">
    <property type="entry name" value="RVT_2"/>
    <property type="match status" value="1"/>
</dbReference>
<keyword evidence="1" id="KW-0479">Metal-binding</keyword>
<reference evidence="4 5" key="2">
    <citation type="submission" date="2013-11" db="EMBL/GenBank/DDBJ databases">
        <title>The Genome Sequence of Phytophthora parasitica INRA-310.</title>
        <authorList>
            <consortium name="The Broad Institute Genomics Platform"/>
            <person name="Russ C."/>
            <person name="Tyler B."/>
            <person name="Panabieres F."/>
            <person name="Shan W."/>
            <person name="Tripathy S."/>
            <person name="Grunwald N."/>
            <person name="Machado M."/>
            <person name="Johnson C.S."/>
            <person name="Arredondo F."/>
            <person name="Hong C."/>
            <person name="Coffey M."/>
            <person name="Young S.K."/>
            <person name="Zeng Q."/>
            <person name="Gargeya S."/>
            <person name="Fitzgerald M."/>
            <person name="Abouelleil A."/>
            <person name="Alvarado L."/>
            <person name="Chapman S.B."/>
            <person name="Gainer-Dewar J."/>
            <person name="Goldberg J."/>
            <person name="Griggs A."/>
            <person name="Gujja S."/>
            <person name="Hansen M."/>
            <person name="Howarth C."/>
            <person name="Imamovic A."/>
            <person name="Ireland A."/>
            <person name="Larimer J."/>
            <person name="McCowan C."/>
            <person name="Murphy C."/>
            <person name="Pearson M."/>
            <person name="Poon T.W."/>
            <person name="Priest M."/>
            <person name="Roberts A."/>
            <person name="Saif S."/>
            <person name="Shea T."/>
            <person name="Sykes S."/>
            <person name="Wortman J."/>
            <person name="Nusbaum C."/>
            <person name="Birren B."/>
        </authorList>
    </citation>
    <scope>NUCLEOTIDE SEQUENCE [LARGE SCALE GENOMIC DNA]</scope>
    <source>
        <strain evidence="4 5">INRA-310</strain>
    </source>
</reference>
<dbReference type="GO" id="GO:0008270">
    <property type="term" value="F:zinc ion binding"/>
    <property type="evidence" value="ECO:0007669"/>
    <property type="project" value="UniProtKB-KW"/>
</dbReference>
<dbReference type="EMBL" id="KI670267">
    <property type="protein sequence ID" value="ETM97140.1"/>
    <property type="molecule type" value="Genomic_DNA"/>
</dbReference>
<name>W2P8X6_PHYN3</name>
<feature type="domain" description="CCHC-type" evidence="3">
    <location>
        <begin position="148"/>
        <end position="163"/>
    </location>
</feature>
<dbReference type="InterPro" id="IPR013103">
    <property type="entry name" value="RVT_2"/>
</dbReference>
<keyword evidence="1" id="KW-0863">Zinc-finger</keyword>
<keyword evidence="1" id="KW-0862">Zinc</keyword>
<feature type="region of interest" description="Disordered" evidence="2">
    <location>
        <begin position="84"/>
        <end position="141"/>
    </location>
</feature>
<dbReference type="GO" id="GO:0003676">
    <property type="term" value="F:nucleic acid binding"/>
    <property type="evidence" value="ECO:0007669"/>
    <property type="project" value="InterPro"/>
</dbReference>
<feature type="compositionally biased region" description="Low complexity" evidence="2">
    <location>
        <begin position="124"/>
        <end position="137"/>
    </location>
</feature>
<dbReference type="AlphaFoldDB" id="W2P8X6"/>
<dbReference type="VEuPathDB" id="FungiDB:PPTG_25055"/>